<dbReference type="OrthoDB" id="9775296at2"/>
<dbReference type="EMBL" id="AZEC01000013">
    <property type="protein sequence ID" value="KRL11086.1"/>
    <property type="molecule type" value="Genomic_DNA"/>
</dbReference>
<dbReference type="InterPro" id="IPR036291">
    <property type="entry name" value="NAD(P)-bd_dom_sf"/>
</dbReference>
<accession>A0A0R1MSG9</accession>
<keyword evidence="5" id="KW-1185">Reference proteome</keyword>
<dbReference type="PROSITE" id="PS00061">
    <property type="entry name" value="ADH_SHORT"/>
    <property type="match status" value="1"/>
</dbReference>
<evidence type="ECO:0000256" key="1">
    <source>
        <dbReference type="ARBA" id="ARBA00006484"/>
    </source>
</evidence>
<protein>
    <submittedName>
        <fullName evidence="4">Oxidoreductase, short chain dehydrogenase reductase family protein</fullName>
    </submittedName>
</protein>
<evidence type="ECO:0000256" key="2">
    <source>
        <dbReference type="ARBA" id="ARBA00023002"/>
    </source>
</evidence>
<comment type="similarity">
    <text evidence="1 3">Belongs to the short-chain dehydrogenases/reductases (SDR) family.</text>
</comment>
<dbReference type="AlphaFoldDB" id="A0A0R1MSG9"/>
<dbReference type="STRING" id="1423792.FD09_GL000813"/>
<dbReference type="Pfam" id="PF00106">
    <property type="entry name" value="adh_short"/>
    <property type="match status" value="1"/>
</dbReference>
<organism evidence="4 5">
    <name type="scientific">Schleiferilactobacillus perolens DSM 12744</name>
    <dbReference type="NCBI Taxonomy" id="1423792"/>
    <lineage>
        <taxon>Bacteria</taxon>
        <taxon>Bacillati</taxon>
        <taxon>Bacillota</taxon>
        <taxon>Bacilli</taxon>
        <taxon>Lactobacillales</taxon>
        <taxon>Lactobacillaceae</taxon>
        <taxon>Schleiferilactobacillus</taxon>
    </lineage>
</organism>
<dbReference type="Gene3D" id="3.40.50.720">
    <property type="entry name" value="NAD(P)-binding Rossmann-like Domain"/>
    <property type="match status" value="1"/>
</dbReference>
<dbReference type="GO" id="GO:0016491">
    <property type="term" value="F:oxidoreductase activity"/>
    <property type="evidence" value="ECO:0007669"/>
    <property type="project" value="UniProtKB-KW"/>
</dbReference>
<dbReference type="PANTHER" id="PTHR44196:SF1">
    <property type="entry name" value="DEHYDROGENASE_REDUCTASE SDR FAMILY MEMBER 7B"/>
    <property type="match status" value="1"/>
</dbReference>
<reference evidence="4 5" key="1">
    <citation type="journal article" date="2015" name="Genome Announc.">
        <title>Expanding the biotechnology potential of lactobacilli through comparative genomics of 213 strains and associated genera.</title>
        <authorList>
            <person name="Sun Z."/>
            <person name="Harris H.M."/>
            <person name="McCann A."/>
            <person name="Guo C."/>
            <person name="Argimon S."/>
            <person name="Zhang W."/>
            <person name="Yang X."/>
            <person name="Jeffery I.B."/>
            <person name="Cooney J.C."/>
            <person name="Kagawa T.F."/>
            <person name="Liu W."/>
            <person name="Song Y."/>
            <person name="Salvetti E."/>
            <person name="Wrobel A."/>
            <person name="Rasinkangas P."/>
            <person name="Parkhill J."/>
            <person name="Rea M.C."/>
            <person name="O'Sullivan O."/>
            <person name="Ritari J."/>
            <person name="Douillard F.P."/>
            <person name="Paul Ross R."/>
            <person name="Yang R."/>
            <person name="Briner A.E."/>
            <person name="Felis G.E."/>
            <person name="de Vos W.M."/>
            <person name="Barrangou R."/>
            <person name="Klaenhammer T.R."/>
            <person name="Caufield P.W."/>
            <person name="Cui Y."/>
            <person name="Zhang H."/>
            <person name="O'Toole P.W."/>
        </authorList>
    </citation>
    <scope>NUCLEOTIDE SEQUENCE [LARGE SCALE GENOMIC DNA]</scope>
    <source>
        <strain evidence="4 5">DSM 12744</strain>
    </source>
</reference>
<keyword evidence="2" id="KW-0560">Oxidoreductase</keyword>
<sequence length="248" mass="27445">MMNIAIITGASSGLGREYVRAVAEKMPELDEIWLIARRQQRLIDLAHTLPGHRFRILPYDLTTASSFRKLRGLLARENPHVWLLINDAGAMHTGPVATMSLVNQEELITLHAVAPTRLVHLALPYMDRGSAIINVTSIGGFAPVQNMSVYSASKAYLISYTEGLHAELRSQGIHVMALAPGIMRTSQANAFGGITKYLPALNLPAVTRRSLNLVIRGQLIYTPGLLYKAYRLAARVTPDTLWSYVNRF</sequence>
<dbReference type="GO" id="GO:0016020">
    <property type="term" value="C:membrane"/>
    <property type="evidence" value="ECO:0007669"/>
    <property type="project" value="TreeGrafter"/>
</dbReference>
<dbReference type="SUPFAM" id="SSF51735">
    <property type="entry name" value="NAD(P)-binding Rossmann-fold domains"/>
    <property type="match status" value="1"/>
</dbReference>
<name>A0A0R1MSG9_9LACO</name>
<dbReference type="PRINTS" id="PR00080">
    <property type="entry name" value="SDRFAMILY"/>
</dbReference>
<dbReference type="CDD" id="cd05233">
    <property type="entry name" value="SDR_c"/>
    <property type="match status" value="1"/>
</dbReference>
<dbReference type="PANTHER" id="PTHR44196">
    <property type="entry name" value="DEHYDROGENASE/REDUCTASE SDR FAMILY MEMBER 7B"/>
    <property type="match status" value="1"/>
</dbReference>
<proteinExistence type="inferred from homology"/>
<evidence type="ECO:0000313" key="4">
    <source>
        <dbReference type="EMBL" id="KRL11086.1"/>
    </source>
</evidence>
<gene>
    <name evidence="4" type="ORF">FD09_GL000813</name>
</gene>
<dbReference type="PRINTS" id="PR00081">
    <property type="entry name" value="GDHRDH"/>
</dbReference>
<dbReference type="InterPro" id="IPR020904">
    <property type="entry name" value="Sc_DH/Rdtase_CS"/>
</dbReference>
<evidence type="ECO:0000256" key="3">
    <source>
        <dbReference type="RuleBase" id="RU000363"/>
    </source>
</evidence>
<comment type="caution">
    <text evidence="4">The sequence shown here is derived from an EMBL/GenBank/DDBJ whole genome shotgun (WGS) entry which is preliminary data.</text>
</comment>
<evidence type="ECO:0000313" key="5">
    <source>
        <dbReference type="Proteomes" id="UP000051330"/>
    </source>
</evidence>
<dbReference type="Proteomes" id="UP000051330">
    <property type="component" value="Unassembled WGS sequence"/>
</dbReference>
<dbReference type="InterPro" id="IPR002347">
    <property type="entry name" value="SDR_fam"/>
</dbReference>
<dbReference type="PATRIC" id="fig|1423792.3.peg.827"/>